<proteinExistence type="predicted"/>
<dbReference type="EMBL" id="JABFAI010000294">
    <property type="protein sequence ID" value="KAF4947158.1"/>
    <property type="molecule type" value="Genomic_DNA"/>
</dbReference>
<keyword evidence="3" id="KW-1185">Reference proteome</keyword>
<feature type="compositionally biased region" description="Polar residues" evidence="1">
    <location>
        <begin position="1"/>
        <end position="37"/>
    </location>
</feature>
<feature type="compositionally biased region" description="Low complexity" evidence="1">
    <location>
        <begin position="117"/>
        <end position="126"/>
    </location>
</feature>
<dbReference type="OrthoDB" id="5085581at2759"/>
<feature type="compositionally biased region" description="Polar residues" evidence="1">
    <location>
        <begin position="133"/>
        <end position="144"/>
    </location>
</feature>
<feature type="compositionally biased region" description="Basic and acidic residues" evidence="1">
    <location>
        <begin position="219"/>
        <end position="229"/>
    </location>
</feature>
<feature type="region of interest" description="Disordered" evidence="1">
    <location>
        <begin position="1"/>
        <end position="39"/>
    </location>
</feature>
<name>A0A8H4SWS8_9HYPO</name>
<dbReference type="Proteomes" id="UP000604273">
    <property type="component" value="Unassembled WGS sequence"/>
</dbReference>
<protein>
    <submittedName>
        <fullName evidence="2">Uncharacterized protein</fullName>
    </submittedName>
</protein>
<accession>A0A8H4SWS8</accession>
<dbReference type="AlphaFoldDB" id="A0A8H4SWS8"/>
<evidence type="ECO:0000256" key="1">
    <source>
        <dbReference type="SAM" id="MobiDB-lite"/>
    </source>
</evidence>
<evidence type="ECO:0000313" key="2">
    <source>
        <dbReference type="EMBL" id="KAF4947158.1"/>
    </source>
</evidence>
<evidence type="ECO:0000313" key="3">
    <source>
        <dbReference type="Proteomes" id="UP000604273"/>
    </source>
</evidence>
<sequence length="805" mass="91201">MSGSTEESYPAASTNSKGHTESSEVQEVVGNQSTPQYVSGFGGLIADQLRANRFHSVADKTVMGSRNSLAPPQGEGGSTPATANHLATAKSPLPMPKGKRKRTDKDVDDVASRQNKGIKSGKGSSSVDFVDGSNESSSKDQSANGESESGTPGGESDHRPQKAFTAKASSTTGPAVDSDEDESDVLGETSGGRIDTMQAQNDGVVFPDKVQITNKGPKPNRETEDRPRARDEVQMWMNKDKKNIDISVYEAMIEYAMGTVGLRAEDFPNVHGLAAQYLKNTNIFAAGAFSSWGGNRRLKKEADRLEFVSRRYPHYIVTLPPDSLLCLVAAQDLIPKWSDPKGRPIDIIREHELMTYLRTSVELGEGIQWNGNAYNVLMILGRRPDGQCFSKGVAVREPITATRNRKGIPVANRTPVLASVMSVAGTNHGMQPYPYPEQKVQVPGKVMRETDWERENSHWLNNLTDRHADPQVLRNHIKTQVTQDLMPIIKEEWRNRLFFWTKSNYPEFDLQFEVPHESQIVYHDPGVQRFSEETDQTRKVIRRIEKAVLDSKPTPKSCEETKRIVKEGTDTLFAYRDYEMGNYRRMLDSMRDHQSDTTVTHQKLLESFLENESLLEEEGRKRQIDKARSMEVLESDLAKAKQDLLATDSQGSEFRSKTLEELSEYLATECNVPVEEQHQWSKQLSTMQSAALINKDPYKRSYGKDVPNFEVKGFLELAEIRGGRPLVTFLTQFSPELMISLLKERNMFYLDNLSRDQYEVWQSHHDKWLNRTMTREQLVDWQRWQDRKYKEKYPSADEIEADENE</sequence>
<organism evidence="2 3">
    <name type="scientific">Fusarium gaditjirri</name>
    <dbReference type="NCBI Taxonomy" id="282569"/>
    <lineage>
        <taxon>Eukaryota</taxon>
        <taxon>Fungi</taxon>
        <taxon>Dikarya</taxon>
        <taxon>Ascomycota</taxon>
        <taxon>Pezizomycotina</taxon>
        <taxon>Sordariomycetes</taxon>
        <taxon>Hypocreomycetidae</taxon>
        <taxon>Hypocreales</taxon>
        <taxon>Nectriaceae</taxon>
        <taxon>Fusarium</taxon>
        <taxon>Fusarium nisikadoi species complex</taxon>
    </lineage>
</organism>
<gene>
    <name evidence="2" type="ORF">FGADI_10614</name>
</gene>
<reference evidence="2" key="1">
    <citation type="journal article" date="2020" name="BMC Genomics">
        <title>Correction to: Identification and distribution of gene clusters required for synthesis of sphingolipid metabolism inhibitors in diverse species of the filamentous fungus Fusarium.</title>
        <authorList>
            <person name="Kim H.S."/>
            <person name="Lohmar J.M."/>
            <person name="Busman M."/>
            <person name="Brown D.W."/>
            <person name="Naumann T.A."/>
            <person name="Divon H.H."/>
            <person name="Lysoe E."/>
            <person name="Uhlig S."/>
            <person name="Proctor R.H."/>
        </authorList>
    </citation>
    <scope>NUCLEOTIDE SEQUENCE</scope>
    <source>
        <strain evidence="2">NRRL 45417</strain>
    </source>
</reference>
<reference evidence="2" key="2">
    <citation type="submission" date="2020-05" db="EMBL/GenBank/DDBJ databases">
        <authorList>
            <person name="Kim H.-S."/>
            <person name="Proctor R.H."/>
            <person name="Brown D.W."/>
        </authorList>
    </citation>
    <scope>NUCLEOTIDE SEQUENCE</scope>
    <source>
        <strain evidence="2">NRRL 45417</strain>
    </source>
</reference>
<feature type="region of interest" description="Disordered" evidence="1">
    <location>
        <begin position="59"/>
        <end position="229"/>
    </location>
</feature>
<comment type="caution">
    <text evidence="2">The sequence shown here is derived from an EMBL/GenBank/DDBJ whole genome shotgun (WGS) entry which is preliminary data.</text>
</comment>